<gene>
    <name evidence="1" type="ORF">EEDITHA_LOCUS15934</name>
</gene>
<name>A0AAU9UNL8_EUPED</name>
<protein>
    <recommendedName>
        <fullName evidence="3">Transposase</fullName>
    </recommendedName>
</protein>
<comment type="caution">
    <text evidence="1">The sequence shown here is derived from an EMBL/GenBank/DDBJ whole genome shotgun (WGS) entry which is preliminary data.</text>
</comment>
<dbReference type="EMBL" id="CAKOGL010000023">
    <property type="protein sequence ID" value="CAH2101146.1"/>
    <property type="molecule type" value="Genomic_DNA"/>
</dbReference>
<evidence type="ECO:0000313" key="2">
    <source>
        <dbReference type="Proteomes" id="UP001153954"/>
    </source>
</evidence>
<dbReference type="InterPro" id="IPR036397">
    <property type="entry name" value="RNaseH_sf"/>
</dbReference>
<accession>A0AAU9UNL8</accession>
<keyword evidence="2" id="KW-1185">Reference proteome</keyword>
<dbReference type="Gene3D" id="3.30.420.10">
    <property type="entry name" value="Ribonuclease H-like superfamily/Ribonuclease H"/>
    <property type="match status" value="1"/>
</dbReference>
<dbReference type="PANTHER" id="PTHR47326:SF1">
    <property type="entry name" value="HTH PSQ-TYPE DOMAIN-CONTAINING PROTEIN"/>
    <property type="match status" value="1"/>
</dbReference>
<proteinExistence type="predicted"/>
<dbReference type="Proteomes" id="UP001153954">
    <property type="component" value="Unassembled WGS sequence"/>
</dbReference>
<dbReference type="PANTHER" id="PTHR47326">
    <property type="entry name" value="TRANSPOSABLE ELEMENT TC3 TRANSPOSASE-LIKE PROTEIN"/>
    <property type="match status" value="1"/>
</dbReference>
<dbReference type="GO" id="GO:0003676">
    <property type="term" value="F:nucleic acid binding"/>
    <property type="evidence" value="ECO:0007669"/>
    <property type="project" value="InterPro"/>
</dbReference>
<organism evidence="1 2">
    <name type="scientific">Euphydryas editha</name>
    <name type="common">Edith's checkerspot</name>
    <dbReference type="NCBI Taxonomy" id="104508"/>
    <lineage>
        <taxon>Eukaryota</taxon>
        <taxon>Metazoa</taxon>
        <taxon>Ecdysozoa</taxon>
        <taxon>Arthropoda</taxon>
        <taxon>Hexapoda</taxon>
        <taxon>Insecta</taxon>
        <taxon>Pterygota</taxon>
        <taxon>Neoptera</taxon>
        <taxon>Endopterygota</taxon>
        <taxon>Lepidoptera</taxon>
        <taxon>Glossata</taxon>
        <taxon>Ditrysia</taxon>
        <taxon>Papilionoidea</taxon>
        <taxon>Nymphalidae</taxon>
        <taxon>Nymphalinae</taxon>
        <taxon>Euphydryas</taxon>
    </lineage>
</organism>
<evidence type="ECO:0000313" key="1">
    <source>
        <dbReference type="EMBL" id="CAH2101146.1"/>
    </source>
</evidence>
<evidence type="ECO:0008006" key="3">
    <source>
        <dbReference type="Google" id="ProtNLM"/>
    </source>
</evidence>
<dbReference type="AlphaFoldDB" id="A0AAU9UNL8"/>
<reference evidence="1" key="1">
    <citation type="submission" date="2022-03" db="EMBL/GenBank/DDBJ databases">
        <authorList>
            <person name="Tunstrom K."/>
        </authorList>
    </citation>
    <scope>NUCLEOTIDE SEQUENCE</scope>
</reference>
<sequence>MYNGQNHHYWSRENPLRVRASHNQVRFSFNCWFALMSKSVVMMKYCDGTLNSAAYNEVILENLQTQLDEWPLTESRKVYFQQDSTSPYNSRLTHFNLKDADNSEHCG</sequence>